<evidence type="ECO:0000313" key="11">
    <source>
        <dbReference type="Proteomes" id="UP001206925"/>
    </source>
</evidence>
<dbReference type="Pfam" id="PF02045">
    <property type="entry name" value="CBFB_NFYA"/>
    <property type="match status" value="1"/>
</dbReference>
<keyword evidence="6 8" id="KW-0539">Nucleus</keyword>
<keyword evidence="4" id="KW-0010">Activator</keyword>
<comment type="subcellular location">
    <subcellularLocation>
        <location evidence="1 8">Nucleus</location>
    </subcellularLocation>
</comment>
<keyword evidence="11" id="KW-1185">Reference proteome</keyword>
<comment type="similarity">
    <text evidence="8">Belongs to the NFYA/HAP2 subunit family.</text>
</comment>
<evidence type="ECO:0000256" key="4">
    <source>
        <dbReference type="ARBA" id="ARBA00023159"/>
    </source>
</evidence>
<name>A0AAD5CUH3_AMBAR</name>
<organism evidence="10 11">
    <name type="scientific">Ambrosia artemisiifolia</name>
    <name type="common">Common ragweed</name>
    <dbReference type="NCBI Taxonomy" id="4212"/>
    <lineage>
        <taxon>Eukaryota</taxon>
        <taxon>Viridiplantae</taxon>
        <taxon>Streptophyta</taxon>
        <taxon>Embryophyta</taxon>
        <taxon>Tracheophyta</taxon>
        <taxon>Spermatophyta</taxon>
        <taxon>Magnoliopsida</taxon>
        <taxon>eudicotyledons</taxon>
        <taxon>Gunneridae</taxon>
        <taxon>Pentapetalae</taxon>
        <taxon>asterids</taxon>
        <taxon>campanulids</taxon>
        <taxon>Asterales</taxon>
        <taxon>Asteraceae</taxon>
        <taxon>Asteroideae</taxon>
        <taxon>Heliantheae alliance</taxon>
        <taxon>Heliantheae</taxon>
        <taxon>Ambrosia</taxon>
    </lineage>
</organism>
<evidence type="ECO:0000256" key="1">
    <source>
        <dbReference type="ARBA" id="ARBA00004123"/>
    </source>
</evidence>
<comment type="function">
    <text evidence="8">Component of the sequence-specific heterotrimeric transcription factor (NF-Y) which specifically recognizes a 5'-CCAAT-3' box motif found in the promoters of its target genes.</text>
</comment>
<dbReference type="PANTHER" id="PTHR12632">
    <property type="entry name" value="TRANSCRIPTION FACTOR NF-Y ALPHA-RELATED"/>
    <property type="match status" value="1"/>
</dbReference>
<dbReference type="PRINTS" id="PR00616">
    <property type="entry name" value="CCAATSUBUNTB"/>
</dbReference>
<evidence type="ECO:0000256" key="6">
    <source>
        <dbReference type="ARBA" id="ARBA00023242"/>
    </source>
</evidence>
<dbReference type="InterPro" id="IPR018362">
    <property type="entry name" value="CCAAT-binding_factor_CS"/>
</dbReference>
<dbReference type="Proteomes" id="UP001206925">
    <property type="component" value="Unassembled WGS sequence"/>
</dbReference>
<evidence type="ECO:0000313" key="10">
    <source>
        <dbReference type="EMBL" id="KAI7747847.1"/>
    </source>
</evidence>
<evidence type="ECO:0000256" key="3">
    <source>
        <dbReference type="ARBA" id="ARBA00023125"/>
    </source>
</evidence>
<keyword evidence="3 8" id="KW-0238">DNA-binding</keyword>
<keyword evidence="5 8" id="KW-0804">Transcription</keyword>
<dbReference type="SMART" id="SM00521">
    <property type="entry name" value="CBF"/>
    <property type="match status" value="1"/>
</dbReference>
<evidence type="ECO:0000256" key="7">
    <source>
        <dbReference type="ARBA" id="ARBA00025911"/>
    </source>
</evidence>
<sequence length="351" mass="39072">MPVFFPTKDSTIVFRLYILDSNNEKCTIVNRQSVDKTKVTSFESMQELLTNNCDPCGVGFPSQWTGGGESFADQSTLSDNLSLKMGSSTPHQQNTKQVGFQFQFQDQDSSSTQSTSQSYPEVASAGDSCKYWEKISVQSAHGTHEDGSVGSALPIGTQDFAFATQPDHKQPYACIPLPYYHGMFAPYGYGSQTMLPHFQGMNITSTRVPLPPDFTQGEAIYVNAKQYSAILRRRQQRAKLEAQNKLLKPRKPYLHESRHVHALKRARGPGGRFLNLKKIQETQPDGSSNEQEDMDPASLETNHHGGSSDSTTASNIDNYFHQHELKFSIYNSHSDGPTQADGFGGTHHMFR</sequence>
<feature type="compositionally biased region" description="Polar residues" evidence="9">
    <location>
        <begin position="304"/>
        <end position="314"/>
    </location>
</feature>
<evidence type="ECO:0000256" key="8">
    <source>
        <dbReference type="RuleBase" id="RU367155"/>
    </source>
</evidence>
<keyword evidence="2 8" id="KW-0805">Transcription regulation</keyword>
<dbReference type="GO" id="GO:0003700">
    <property type="term" value="F:DNA-binding transcription factor activity"/>
    <property type="evidence" value="ECO:0007669"/>
    <property type="project" value="UniProtKB-UniRule"/>
</dbReference>
<dbReference type="GO" id="GO:0016602">
    <property type="term" value="C:CCAAT-binding factor complex"/>
    <property type="evidence" value="ECO:0007669"/>
    <property type="project" value="InterPro"/>
</dbReference>
<dbReference type="PROSITE" id="PS00686">
    <property type="entry name" value="NFYA_HAP2_1"/>
    <property type="match status" value="1"/>
</dbReference>
<accession>A0AAD5CUH3</accession>
<evidence type="ECO:0000256" key="2">
    <source>
        <dbReference type="ARBA" id="ARBA00023015"/>
    </source>
</evidence>
<dbReference type="Gene3D" id="6.10.250.2430">
    <property type="match status" value="1"/>
</dbReference>
<feature type="region of interest" description="Disordered" evidence="9">
    <location>
        <begin position="249"/>
        <end position="314"/>
    </location>
</feature>
<evidence type="ECO:0000256" key="9">
    <source>
        <dbReference type="SAM" id="MobiDB-lite"/>
    </source>
</evidence>
<evidence type="ECO:0000256" key="5">
    <source>
        <dbReference type="ARBA" id="ARBA00023163"/>
    </source>
</evidence>
<proteinExistence type="inferred from homology"/>
<gene>
    <name evidence="10" type="ORF">M8C21_021904</name>
</gene>
<feature type="region of interest" description="Disordered" evidence="9">
    <location>
        <begin position="330"/>
        <end position="351"/>
    </location>
</feature>
<protein>
    <recommendedName>
        <fullName evidence="8">Nuclear transcription factor Y subunit</fullName>
    </recommendedName>
</protein>
<comment type="caution">
    <text evidence="10">The sequence shown here is derived from an EMBL/GenBank/DDBJ whole genome shotgun (WGS) entry which is preliminary data.</text>
</comment>
<reference evidence="10" key="1">
    <citation type="submission" date="2022-06" db="EMBL/GenBank/DDBJ databases">
        <title>Uncovering the hologenomic basis of an extraordinary plant invasion.</title>
        <authorList>
            <person name="Bieker V.C."/>
            <person name="Martin M.D."/>
            <person name="Gilbert T."/>
            <person name="Hodgins K."/>
            <person name="Battlay P."/>
            <person name="Petersen B."/>
            <person name="Wilson J."/>
        </authorList>
    </citation>
    <scope>NUCLEOTIDE SEQUENCE</scope>
    <source>
        <strain evidence="10">AA19_3_7</strain>
        <tissue evidence="10">Leaf</tissue>
    </source>
</reference>
<dbReference type="InterPro" id="IPR001289">
    <property type="entry name" value="NFYA"/>
</dbReference>
<dbReference type="PROSITE" id="PS51152">
    <property type="entry name" value="NFYA_HAP2_2"/>
    <property type="match status" value="1"/>
</dbReference>
<dbReference type="AlphaFoldDB" id="A0AAD5CUH3"/>
<comment type="subunit">
    <text evidence="7">Heterotrimeric transcription factor composed of three components, NF-YA, NF-YB and NF-YC. NF-YB and NF-YC must interact and dimerize for NF-YA association and DNA binding.</text>
</comment>
<dbReference type="EMBL" id="JAMZMK010006655">
    <property type="protein sequence ID" value="KAI7747847.1"/>
    <property type="molecule type" value="Genomic_DNA"/>
</dbReference>
<dbReference type="GO" id="GO:0003677">
    <property type="term" value="F:DNA binding"/>
    <property type="evidence" value="ECO:0007669"/>
    <property type="project" value="UniProtKB-KW"/>
</dbReference>